<dbReference type="InterPro" id="IPR036328">
    <property type="entry name" value="MliC_sf"/>
</dbReference>
<feature type="chain" id="PRO_5043409110" evidence="1">
    <location>
        <begin position="20"/>
        <end position="129"/>
    </location>
</feature>
<name>A0AAW6QAZ3_9PAST</name>
<dbReference type="Proteomes" id="UP001214976">
    <property type="component" value="Unassembled WGS sequence"/>
</dbReference>
<evidence type="ECO:0000313" key="3">
    <source>
        <dbReference type="Proteomes" id="UP001214976"/>
    </source>
</evidence>
<dbReference type="RefSeq" id="WP_317477626.1">
    <property type="nucleotide sequence ID" value="NZ_JARQTW010000014.1"/>
</dbReference>
<keyword evidence="1" id="KW-0732">Signal</keyword>
<proteinExistence type="predicted"/>
<feature type="signal peptide" evidence="1">
    <location>
        <begin position="1"/>
        <end position="19"/>
    </location>
</feature>
<evidence type="ECO:0000313" key="2">
    <source>
        <dbReference type="EMBL" id="MDG2950663.1"/>
    </source>
</evidence>
<protein>
    <submittedName>
        <fullName evidence="2">Opacity-associated protein OapB</fullName>
    </submittedName>
</protein>
<dbReference type="EMBL" id="JARQTW010000014">
    <property type="protein sequence ID" value="MDG2950663.1"/>
    <property type="molecule type" value="Genomic_DNA"/>
</dbReference>
<dbReference type="PIRSF" id="PIRSF007352">
    <property type="entry name" value="OapB"/>
    <property type="match status" value="1"/>
</dbReference>
<dbReference type="SUPFAM" id="SSF141488">
    <property type="entry name" value="YdhA-like"/>
    <property type="match status" value="1"/>
</dbReference>
<reference evidence="2" key="1">
    <citation type="submission" date="2023-03" db="EMBL/GenBank/DDBJ databases">
        <title>Classification of Bisgaard taxon 6 and taxon 10 as Exercitatus varius gen. nov., spec. nov.</title>
        <authorList>
            <person name="Christensen H."/>
        </authorList>
    </citation>
    <scope>NUCLEOTIDE SEQUENCE</scope>
    <source>
        <strain evidence="2">86116</strain>
    </source>
</reference>
<dbReference type="PROSITE" id="PS51257">
    <property type="entry name" value="PROKAR_LIPOPROTEIN"/>
    <property type="match status" value="1"/>
</dbReference>
<organism evidence="2 3">
    <name type="scientific">Exercitatus varius</name>
    <dbReference type="NCBI Taxonomy" id="67857"/>
    <lineage>
        <taxon>Bacteria</taxon>
        <taxon>Pseudomonadati</taxon>
        <taxon>Pseudomonadota</taxon>
        <taxon>Gammaproteobacteria</taxon>
        <taxon>Pasteurellales</taxon>
        <taxon>Pasteurellaceae</taxon>
        <taxon>Exercitatus</taxon>
    </lineage>
</organism>
<dbReference type="InterPro" id="IPR012097">
    <property type="entry name" value="OapB"/>
</dbReference>
<accession>A0AAW6QAZ3</accession>
<dbReference type="AlphaFoldDB" id="A0AAW6QAZ3"/>
<sequence length="129" mass="14147">MKTTALFLFSLLLAGCSHNILPLPVESKPKPPTAVLDKTKQTGAAIRYVCKDDKEVRVVREKVLNRKSAKNMEAIYLTFGQSTEKLKSTVSESGKVYTNIHLRWIERVGGANTLTNSVGVVLADVCVAQ</sequence>
<evidence type="ECO:0000256" key="1">
    <source>
        <dbReference type="SAM" id="SignalP"/>
    </source>
</evidence>
<comment type="caution">
    <text evidence="2">The sequence shown here is derived from an EMBL/GenBank/DDBJ whole genome shotgun (WGS) entry which is preliminary data.</text>
</comment>
<dbReference type="Gene3D" id="2.40.128.200">
    <property type="match status" value="1"/>
</dbReference>
<gene>
    <name evidence="2" type="ORF">P7M15_09090</name>
</gene>